<keyword evidence="8" id="KW-1185">Reference proteome</keyword>
<evidence type="ECO:0000259" key="5">
    <source>
        <dbReference type="Pfam" id="PF07992"/>
    </source>
</evidence>
<dbReference type="Pfam" id="PF14759">
    <property type="entry name" value="Reductase_C"/>
    <property type="match status" value="1"/>
</dbReference>
<evidence type="ECO:0000256" key="3">
    <source>
        <dbReference type="ARBA" id="ARBA00022827"/>
    </source>
</evidence>
<evidence type="ECO:0000256" key="4">
    <source>
        <dbReference type="ARBA" id="ARBA00023002"/>
    </source>
</evidence>
<dbReference type="AlphaFoldDB" id="A0A401YF03"/>
<sequence>MRRVVIVGASLAGLRTAQALRAEGFRGTLTLVGDEPHLPYDRPPLSKRHLTGAARPEDADLPIPPDLDATWLLGTPAKALDPVGRTVRLADGRELDYDGLVIATGAAARTHPADHVPDGVLTLRGRDDAAALRTRLRTGRRIVVVGGGYLGSEIAGAARGRGLDVTLVVSTAQPLARLVADEVGAYVAELHRAAGIALVTRRTALGFTGNPALTGVVLSDGDTVDADLAVLALGAEPNTGWLAGSGVPVAGGVACDPCLRVLHESGAPLPNVVAAGDIARWPHPLADGAPIALGHWSNAAEQAAAAARTLLHHDDARPFTVVPSFWSDLHGSTLRAVGLPAHSDERRVVRYDVFGRRLEVTYHRAGRLVGAVTVGGPGRIGAYRRILTDELLRAA</sequence>
<dbReference type="OrthoDB" id="1145at2"/>
<comment type="caution">
    <text evidence="7">The sequence shown here is derived from an EMBL/GenBank/DDBJ whole genome shotgun (WGS) entry which is preliminary data.</text>
</comment>
<dbReference type="InterPro" id="IPR023753">
    <property type="entry name" value="FAD/NAD-binding_dom"/>
</dbReference>
<keyword evidence="2" id="KW-0285">Flavoprotein</keyword>
<name>A0A401YF03_9ACTN</name>
<comment type="cofactor">
    <cofactor evidence="1">
        <name>FAD</name>
        <dbReference type="ChEBI" id="CHEBI:57692"/>
    </cofactor>
</comment>
<dbReference type="InterPro" id="IPR028202">
    <property type="entry name" value="Reductase_C"/>
</dbReference>
<dbReference type="PRINTS" id="PR00469">
    <property type="entry name" value="PNDRDTASEII"/>
</dbReference>
<dbReference type="GO" id="GO:0005737">
    <property type="term" value="C:cytoplasm"/>
    <property type="evidence" value="ECO:0007669"/>
    <property type="project" value="TreeGrafter"/>
</dbReference>
<reference evidence="7 8" key="1">
    <citation type="submission" date="2018-12" db="EMBL/GenBank/DDBJ databases">
        <title>Draft genome sequence of Embleya hyalina NBRC 13850T.</title>
        <authorList>
            <person name="Komaki H."/>
            <person name="Hosoyama A."/>
            <person name="Kimura A."/>
            <person name="Ichikawa N."/>
            <person name="Tamura T."/>
        </authorList>
    </citation>
    <scope>NUCLEOTIDE SEQUENCE [LARGE SCALE GENOMIC DNA]</scope>
    <source>
        <strain evidence="7 8">NBRC 13850</strain>
    </source>
</reference>
<dbReference type="PANTHER" id="PTHR43557:SF2">
    <property type="entry name" value="RIESKE DOMAIN-CONTAINING PROTEIN-RELATED"/>
    <property type="match status" value="1"/>
</dbReference>
<dbReference type="Gene3D" id="3.30.390.30">
    <property type="match status" value="1"/>
</dbReference>
<dbReference type="Proteomes" id="UP000286931">
    <property type="component" value="Unassembled WGS sequence"/>
</dbReference>
<dbReference type="GO" id="GO:0016651">
    <property type="term" value="F:oxidoreductase activity, acting on NAD(P)H"/>
    <property type="evidence" value="ECO:0007669"/>
    <property type="project" value="TreeGrafter"/>
</dbReference>
<keyword evidence="3" id="KW-0274">FAD</keyword>
<evidence type="ECO:0000313" key="7">
    <source>
        <dbReference type="EMBL" id="GCD93191.1"/>
    </source>
</evidence>
<evidence type="ECO:0000256" key="1">
    <source>
        <dbReference type="ARBA" id="ARBA00001974"/>
    </source>
</evidence>
<proteinExistence type="predicted"/>
<dbReference type="RefSeq" id="WP_126635449.1">
    <property type="nucleotide sequence ID" value="NZ_BIFH01000013.1"/>
</dbReference>
<dbReference type="InterPro" id="IPR016156">
    <property type="entry name" value="FAD/NAD-linked_Rdtase_dimer_sf"/>
</dbReference>
<dbReference type="EMBL" id="BIFH01000013">
    <property type="protein sequence ID" value="GCD93191.1"/>
    <property type="molecule type" value="Genomic_DNA"/>
</dbReference>
<dbReference type="SUPFAM" id="SSF51905">
    <property type="entry name" value="FAD/NAD(P)-binding domain"/>
    <property type="match status" value="2"/>
</dbReference>
<evidence type="ECO:0000256" key="2">
    <source>
        <dbReference type="ARBA" id="ARBA00022630"/>
    </source>
</evidence>
<keyword evidence="4" id="KW-0560">Oxidoreductase</keyword>
<dbReference type="Gene3D" id="3.50.50.60">
    <property type="entry name" value="FAD/NAD(P)-binding domain"/>
    <property type="match status" value="2"/>
</dbReference>
<feature type="domain" description="Reductase C-terminal" evidence="6">
    <location>
        <begin position="325"/>
        <end position="389"/>
    </location>
</feature>
<gene>
    <name evidence="7" type="ORF">EHYA_00834</name>
</gene>
<dbReference type="InterPro" id="IPR036188">
    <property type="entry name" value="FAD/NAD-bd_sf"/>
</dbReference>
<dbReference type="Pfam" id="PF07992">
    <property type="entry name" value="Pyr_redox_2"/>
    <property type="match status" value="1"/>
</dbReference>
<dbReference type="InterPro" id="IPR050446">
    <property type="entry name" value="FAD-oxidoreductase/Apoptosis"/>
</dbReference>
<evidence type="ECO:0000259" key="6">
    <source>
        <dbReference type="Pfam" id="PF14759"/>
    </source>
</evidence>
<dbReference type="PANTHER" id="PTHR43557">
    <property type="entry name" value="APOPTOSIS-INDUCING FACTOR 1"/>
    <property type="match status" value="1"/>
</dbReference>
<evidence type="ECO:0000313" key="8">
    <source>
        <dbReference type="Proteomes" id="UP000286931"/>
    </source>
</evidence>
<organism evidence="7 8">
    <name type="scientific">Embleya hyalina</name>
    <dbReference type="NCBI Taxonomy" id="516124"/>
    <lineage>
        <taxon>Bacteria</taxon>
        <taxon>Bacillati</taxon>
        <taxon>Actinomycetota</taxon>
        <taxon>Actinomycetes</taxon>
        <taxon>Kitasatosporales</taxon>
        <taxon>Streptomycetaceae</taxon>
        <taxon>Embleya</taxon>
    </lineage>
</organism>
<protein>
    <submittedName>
        <fullName evidence="7">Pyridine nucleotide-disulfide oxidoreductase</fullName>
    </submittedName>
</protein>
<dbReference type="SUPFAM" id="SSF55424">
    <property type="entry name" value="FAD/NAD-linked reductases, dimerisation (C-terminal) domain"/>
    <property type="match status" value="1"/>
</dbReference>
<dbReference type="PRINTS" id="PR00368">
    <property type="entry name" value="FADPNR"/>
</dbReference>
<accession>A0A401YF03</accession>
<feature type="domain" description="FAD/NAD(P)-binding" evidence="5">
    <location>
        <begin position="3"/>
        <end position="302"/>
    </location>
</feature>